<evidence type="ECO:0000259" key="1">
    <source>
        <dbReference type="Pfam" id="PF13452"/>
    </source>
</evidence>
<organism evidence="2 3">
    <name type="scientific">Amycolatopsis acidiphila</name>
    <dbReference type="NCBI Taxonomy" id="715473"/>
    <lineage>
        <taxon>Bacteria</taxon>
        <taxon>Bacillati</taxon>
        <taxon>Actinomycetota</taxon>
        <taxon>Actinomycetes</taxon>
        <taxon>Pseudonocardiales</taxon>
        <taxon>Pseudonocardiaceae</taxon>
        <taxon>Amycolatopsis</taxon>
    </lineage>
</organism>
<dbReference type="Gene3D" id="3.10.129.10">
    <property type="entry name" value="Hotdog Thioesterase"/>
    <property type="match status" value="2"/>
</dbReference>
<protein>
    <recommendedName>
        <fullName evidence="1">FAS1-like dehydratase domain-containing protein</fullName>
    </recommendedName>
</protein>
<accession>A0A557ZYK4</accession>
<dbReference type="RefSeq" id="WP_144643780.1">
    <property type="nucleotide sequence ID" value="NZ_BNAX01000002.1"/>
</dbReference>
<feature type="domain" description="FAS1-like dehydratase" evidence="1">
    <location>
        <begin position="73"/>
        <end position="130"/>
    </location>
</feature>
<evidence type="ECO:0000313" key="2">
    <source>
        <dbReference type="EMBL" id="TVT17080.1"/>
    </source>
</evidence>
<dbReference type="SUPFAM" id="SSF54637">
    <property type="entry name" value="Thioesterase/thiol ester dehydrase-isomerase"/>
    <property type="match status" value="1"/>
</dbReference>
<dbReference type="OrthoDB" id="7183822at2"/>
<gene>
    <name evidence="2" type="ORF">FNH06_32700</name>
</gene>
<keyword evidence="3" id="KW-1185">Reference proteome</keyword>
<comment type="caution">
    <text evidence="2">The sequence shown here is derived from an EMBL/GenBank/DDBJ whole genome shotgun (WGS) entry which is preliminary data.</text>
</comment>
<dbReference type="InterPro" id="IPR039569">
    <property type="entry name" value="FAS1-like_DH_region"/>
</dbReference>
<dbReference type="AlphaFoldDB" id="A0A557ZYK4"/>
<reference evidence="2 3" key="1">
    <citation type="submission" date="2019-07" db="EMBL/GenBank/DDBJ databases">
        <title>New species of Amycolatopsis and Streptomyces.</title>
        <authorList>
            <person name="Duangmal K."/>
            <person name="Teo W.F.A."/>
            <person name="Lipun K."/>
        </authorList>
    </citation>
    <scope>NUCLEOTIDE SEQUENCE [LARGE SCALE GENOMIC DNA]</scope>
    <source>
        <strain evidence="2 3">JCM 30562</strain>
    </source>
</reference>
<evidence type="ECO:0000313" key="3">
    <source>
        <dbReference type="Proteomes" id="UP000318578"/>
    </source>
</evidence>
<dbReference type="Proteomes" id="UP000318578">
    <property type="component" value="Unassembled WGS sequence"/>
</dbReference>
<dbReference type="PANTHER" id="PTHR28152:SF1">
    <property type="entry name" value="HYDROXYACYL-THIOESTER DEHYDRATASE TYPE 2, MITOCHONDRIAL"/>
    <property type="match status" value="1"/>
</dbReference>
<dbReference type="EMBL" id="VJZA01000087">
    <property type="protein sequence ID" value="TVT17080.1"/>
    <property type="molecule type" value="Genomic_DNA"/>
</dbReference>
<proteinExistence type="predicted"/>
<dbReference type="Pfam" id="PF13452">
    <property type="entry name" value="FAS1_DH_region"/>
    <property type="match status" value="1"/>
</dbReference>
<dbReference type="InterPro" id="IPR052741">
    <property type="entry name" value="Mitochondrial_HTD2"/>
</dbReference>
<name>A0A557ZYK4_9PSEU</name>
<dbReference type="GO" id="GO:0019171">
    <property type="term" value="F:(3R)-hydroxyacyl-[acyl-carrier-protein] dehydratase activity"/>
    <property type="evidence" value="ECO:0007669"/>
    <property type="project" value="TreeGrafter"/>
</dbReference>
<dbReference type="PANTHER" id="PTHR28152">
    <property type="entry name" value="HYDROXYACYL-THIOESTER DEHYDRATASE TYPE 2, MITOCHONDRIAL"/>
    <property type="match status" value="1"/>
</dbReference>
<dbReference type="InterPro" id="IPR029069">
    <property type="entry name" value="HotDog_dom_sf"/>
</dbReference>
<sequence>MDLGAHVVDWRPGPVTSADELPPGPAAALSAVFDQPPPGGALPPLWHWLYFLDWPAQGELGEDGHPRDGHFLPPIPDRRRMFAGGRLEVQRPLVPGTPAERVSSLGEVTVKQGSTGEMMFVTVRHEISQDSRLCVVEEQDIVYRSGEDERRRGMLSASAEEAPESDAEWQLALRPDSRLLFRISALTANAHRIHYDEPYVREVEGYPGLVVHGPLLVLLMLELVRDKQVRSLSYRLRRPVFAGEHLRALGGPENGGASLRIATAREERSATAEVSFA</sequence>